<accession>A0A1H3DNK1</accession>
<dbReference type="AlphaFoldDB" id="A0A1H3DNK1"/>
<evidence type="ECO:0000313" key="1">
    <source>
        <dbReference type="EMBL" id="SDX67209.1"/>
    </source>
</evidence>
<dbReference type="Proteomes" id="UP000198500">
    <property type="component" value="Unassembled WGS sequence"/>
</dbReference>
<name>A0A1H3DNK1_9GAMM</name>
<dbReference type="RefSeq" id="WP_175529842.1">
    <property type="nucleotide sequence ID" value="NZ_BMXH01000005.1"/>
</dbReference>
<evidence type="ECO:0000313" key="2">
    <source>
        <dbReference type="Proteomes" id="UP000198500"/>
    </source>
</evidence>
<gene>
    <name evidence="1" type="ORF">SAMN05443545_106326</name>
</gene>
<reference evidence="1 2" key="1">
    <citation type="submission" date="2016-10" db="EMBL/GenBank/DDBJ databases">
        <authorList>
            <person name="de Groot N.N."/>
        </authorList>
    </citation>
    <scope>NUCLEOTIDE SEQUENCE [LARGE SCALE GENOMIC DNA]</scope>
    <source>
        <strain evidence="1 2">DSM 19219</strain>
    </source>
</reference>
<dbReference type="EMBL" id="FNNI01000006">
    <property type="protein sequence ID" value="SDX67209.1"/>
    <property type="molecule type" value="Genomic_DNA"/>
</dbReference>
<organism evidence="1 2">
    <name type="scientific">Aidingimonas halophila</name>
    <dbReference type="NCBI Taxonomy" id="574349"/>
    <lineage>
        <taxon>Bacteria</taxon>
        <taxon>Pseudomonadati</taxon>
        <taxon>Pseudomonadota</taxon>
        <taxon>Gammaproteobacteria</taxon>
        <taxon>Oceanospirillales</taxon>
        <taxon>Halomonadaceae</taxon>
        <taxon>Aidingimonas</taxon>
    </lineage>
</organism>
<keyword evidence="2" id="KW-1185">Reference proteome</keyword>
<sequence>MEWLIIVLVLLLIVSPVLWLKPNPRQKRIADLRDTVIKAGVKVKLEKPPLHGDSTLMPCYRWPYPQQYPGARFVLVREDEATEALKVFRPGWRWRVEPLRPLPSGVADRLDYLLTRLPRDAVVVESDRDALMLWWQESQDGERFASYLDDFSYLRKHLAGRPDDTSTRWQGFQHLRDGEPRE</sequence>
<protein>
    <recommendedName>
        <fullName evidence="3">Preprotein translocase subunit YajC</fullName>
    </recommendedName>
</protein>
<proteinExistence type="predicted"/>
<evidence type="ECO:0008006" key="3">
    <source>
        <dbReference type="Google" id="ProtNLM"/>
    </source>
</evidence>